<dbReference type="InterPro" id="IPR036770">
    <property type="entry name" value="Ankyrin_rpt-contain_sf"/>
</dbReference>
<feature type="domain" description="WW" evidence="4">
    <location>
        <begin position="287"/>
        <end position="321"/>
    </location>
</feature>
<accession>A0ABR1FTY7</accession>
<protein>
    <recommendedName>
        <fullName evidence="4">WW domain-containing protein</fullName>
    </recommendedName>
</protein>
<feature type="compositionally biased region" description="Pro residues" evidence="3">
    <location>
        <begin position="1292"/>
        <end position="1301"/>
    </location>
</feature>
<feature type="repeat" description="ANK" evidence="2">
    <location>
        <begin position="1700"/>
        <end position="1732"/>
    </location>
</feature>
<gene>
    <name evidence="5" type="ORF">SO694_00020321</name>
</gene>
<dbReference type="PROSITE" id="PS50088">
    <property type="entry name" value="ANK_REPEAT"/>
    <property type="match status" value="2"/>
</dbReference>
<keyword evidence="1" id="KW-0446">Lipid-binding</keyword>
<dbReference type="PROSITE" id="PS50297">
    <property type="entry name" value="ANK_REP_REGION"/>
    <property type="match status" value="2"/>
</dbReference>
<reference evidence="5 6" key="1">
    <citation type="submission" date="2024-03" db="EMBL/GenBank/DDBJ databases">
        <title>Aureococcus anophagefferens CCMP1851 and Kratosvirus quantuckense: Draft genome of a second virus-susceptible host strain in the model system.</title>
        <authorList>
            <person name="Chase E."/>
            <person name="Truchon A.R."/>
            <person name="Schepens W."/>
            <person name="Wilhelm S.W."/>
        </authorList>
    </citation>
    <scope>NUCLEOTIDE SEQUENCE [LARGE SCALE GENOMIC DNA]</scope>
    <source>
        <strain evidence="5 6">CCMP1851</strain>
    </source>
</reference>
<feature type="compositionally biased region" description="Polar residues" evidence="3">
    <location>
        <begin position="9"/>
        <end position="24"/>
    </location>
</feature>
<dbReference type="Proteomes" id="UP001363151">
    <property type="component" value="Unassembled WGS sequence"/>
</dbReference>
<dbReference type="SUPFAM" id="SSF51045">
    <property type="entry name" value="WW domain"/>
    <property type="match status" value="1"/>
</dbReference>
<feature type="compositionally biased region" description="Basic and acidic residues" evidence="3">
    <location>
        <begin position="48"/>
        <end position="64"/>
    </location>
</feature>
<dbReference type="CDD" id="cd00201">
    <property type="entry name" value="WW"/>
    <property type="match status" value="1"/>
</dbReference>
<evidence type="ECO:0000256" key="1">
    <source>
        <dbReference type="ARBA" id="ARBA00023121"/>
    </source>
</evidence>
<dbReference type="InterPro" id="IPR002110">
    <property type="entry name" value="Ankyrin_rpt"/>
</dbReference>
<organism evidence="5 6">
    <name type="scientific">Aureococcus anophagefferens</name>
    <name type="common">Harmful bloom alga</name>
    <dbReference type="NCBI Taxonomy" id="44056"/>
    <lineage>
        <taxon>Eukaryota</taxon>
        <taxon>Sar</taxon>
        <taxon>Stramenopiles</taxon>
        <taxon>Ochrophyta</taxon>
        <taxon>Pelagophyceae</taxon>
        <taxon>Pelagomonadales</taxon>
        <taxon>Pelagomonadaceae</taxon>
        <taxon>Aureococcus</taxon>
    </lineage>
</organism>
<feature type="compositionally biased region" description="Pro residues" evidence="3">
    <location>
        <begin position="1357"/>
        <end position="1366"/>
    </location>
</feature>
<feature type="region of interest" description="Disordered" evidence="3">
    <location>
        <begin position="1357"/>
        <end position="1404"/>
    </location>
</feature>
<dbReference type="PROSITE" id="PS50096">
    <property type="entry name" value="IQ"/>
    <property type="match status" value="1"/>
</dbReference>
<keyword evidence="6" id="KW-1185">Reference proteome</keyword>
<sequence length="1782" mass="195117">MNYLGGSHGSSASDFGSTNNSLATTMPGWTEDLQNLDLETQKLLASVRGDDKPKKPPKKKESDPNARSSGYGSQPSTKKRRAKRAASETPPRAPKADPPIVTRGGGDELAKKPPSFMKQLNEARGTQTSNQNSARSDGGDEKVSKRAKKAAADAPAPSTRGSGRASSATTRSATPATPDPHATRAVAEANSLTFGAQEATIRDGSDSYVPQIGVRLAALASERKRLSIIARANAEQAVAQAYAATEKTARSHRLKEDMAALNVQRAFRGRIGRRLHHLKRDESELQAAIEKRWVEVCDRETGESWYFNTLTHTSQWDAPDALEGVVPSGDEVVTLPPVHPPPERDDDDDRDGSIRPSSSSLSEARELASAYVEVDLPDGAPGDKVELLHRAMRKTNVGPLSSLADSRRILRDTAGGGGDRSRAATGLLSRSASEPIVSALPPGPGASLYDGEGDDLANPSVRGGVEEGGINSHFVLPDGSMSKVRLREAVQETLRTHKFDSVHTLMANQRHELRQATFLDYSVETGTINQDTREPIMGSDKTMMAAVSVLESNKQRIEGKRSLEGKYKHRDKTMAIRDITHDGFDIDEIDATKTDDPFELLKQSDAEREDPGAGWTKQIPSKICFNCWSSGKRHCALHADEDEAKLKSASESSLMCQNWDLAILERRYRSEEIQELFQKSVSSLRYDQERKTFVATVEQKHPIYRAVFHHVARCNFTMRRKLHQRTWILSLVEELRCGHIKVEGAAQSGKMLQLRNSLMNHSFVKSYTRKTAALRPLGPVTGTSLPERTGAAVYLAKARADDEHYSYIRSPPVPFPVKLFEPVVYNLPAPRTIPMPEPDYSFEGSVLARNNNIPEDHIAAWFERLSGAVSRDAVNAAAAQIHTLSPVPGMELLRRTKYPSPHTVKFATFSRKPTPGNKAVGGLAAELTVYQLVQAVIPPQFGNFTVMERQAIVSEVSPEITASFETYDCPPVTQHFVERELQHRLNNRISPTVCIATPVLRGDRHYFGLNRPSQTGEEHDLGFRTSAHAAGFEFIVLTTTELQSFTPSTEIAAPNMPAANTTTTTHVDHSYPFCEPSSRNNTTLDFYHLLLVDHCSPNKEQVFTNLGVQQCGQFMHGCDRAAPMGQFVSLIYRSWGFVQRNHYEEFRTDDGIAYWYNRRTGETFWERPLADCEKLSVMEGGVRVDHKDNARDPKWAGIQRPTHEVRSLILKHHEDSEELETRRGNVAYDIETQRDKGKLPPPESREDVKVQKRMSLEELSAKNRNIKKGPSAGLDASGRATEKGHVEERKPPTPGAPPVPALPLGGRPGTGASRPSTSGTERARTASGGDVSALLKAAVGLGMGLGANNPLFAVPEPATPGFPASPPKTAGSPSRSRTPPPEDFSEVEDVGPEGRMDAKAVAGARRVQARAESLGLPIGVPDPTTENPELDTLPHEDEVAARAQARSDGAAPLSTTDIFQGVDKVELSPPPDEELPQPIVFLGDRKSDIENTVPVVAYPELLAEREAMARGYDTHGVAGLGDSFVALGEAESQLFVGSSKSDGSLLRRSAEPLPEGFFKAIHATHVGPAKVDYLPWIPNLPQARPIGRIKPRPAAEDWLAVGFDPWSAGKEPLAVEFIGSLSAKAEQVLDNPPNKADDSFIDVMDRHGLAAQEAEAAQANKMSDDFAQLASWARHSRYKEIENAMNQPDWLLPIDYQDELGNTLLSVAVQNGNKRIAKLTLRRGANINLPNNNGQTVLHYAYAYGFEDIAEYLKSKGADDRPKNSDGLTCYEGLSMQEIEAI</sequence>
<feature type="compositionally biased region" description="Polar residues" evidence="3">
    <location>
        <begin position="124"/>
        <end position="135"/>
    </location>
</feature>
<feature type="region of interest" description="Disordered" evidence="3">
    <location>
        <begin position="1214"/>
        <end position="1328"/>
    </location>
</feature>
<dbReference type="PANTHER" id="PTHR24119:SF0">
    <property type="entry name" value="ACYL-COA-BINDING DOMAIN-CONTAINING PROTEIN 6"/>
    <property type="match status" value="1"/>
</dbReference>
<dbReference type="SMART" id="SM00456">
    <property type="entry name" value="WW"/>
    <property type="match status" value="2"/>
</dbReference>
<feature type="region of interest" description="Disordered" evidence="3">
    <location>
        <begin position="328"/>
        <end position="362"/>
    </location>
</feature>
<evidence type="ECO:0000313" key="5">
    <source>
        <dbReference type="EMBL" id="KAK7238638.1"/>
    </source>
</evidence>
<feature type="compositionally biased region" description="Basic and acidic residues" evidence="3">
    <location>
        <begin position="1214"/>
        <end position="1223"/>
    </location>
</feature>
<comment type="caution">
    <text evidence="5">The sequence shown here is derived from an EMBL/GenBank/DDBJ whole genome shotgun (WGS) entry which is preliminary data.</text>
</comment>
<dbReference type="SUPFAM" id="SSF48403">
    <property type="entry name" value="Ankyrin repeat"/>
    <property type="match status" value="1"/>
</dbReference>
<feature type="compositionally biased region" description="Basic and acidic residues" evidence="3">
    <location>
        <begin position="1231"/>
        <end position="1261"/>
    </location>
</feature>
<keyword evidence="2" id="KW-0040">ANK repeat</keyword>
<feature type="compositionally biased region" description="Basic and acidic residues" evidence="3">
    <location>
        <begin position="1280"/>
        <end position="1291"/>
    </location>
</feature>
<dbReference type="PANTHER" id="PTHR24119">
    <property type="entry name" value="ACYL-COA-BINDING DOMAIN-CONTAINING PROTEIN 6"/>
    <property type="match status" value="1"/>
</dbReference>
<dbReference type="SMART" id="SM00248">
    <property type="entry name" value="ANK"/>
    <property type="match status" value="2"/>
</dbReference>
<dbReference type="InterPro" id="IPR001202">
    <property type="entry name" value="WW_dom"/>
</dbReference>
<dbReference type="InterPro" id="IPR036020">
    <property type="entry name" value="WW_dom_sf"/>
</dbReference>
<dbReference type="PROSITE" id="PS50020">
    <property type="entry name" value="WW_DOMAIN_2"/>
    <property type="match status" value="2"/>
</dbReference>
<feature type="domain" description="WW" evidence="4">
    <location>
        <begin position="1143"/>
        <end position="1170"/>
    </location>
</feature>
<evidence type="ECO:0000259" key="4">
    <source>
        <dbReference type="PROSITE" id="PS50020"/>
    </source>
</evidence>
<feature type="compositionally biased region" description="Polar residues" evidence="3">
    <location>
        <begin position="65"/>
        <end position="76"/>
    </location>
</feature>
<dbReference type="EMBL" id="JBBJCI010000229">
    <property type="protein sequence ID" value="KAK7238638.1"/>
    <property type="molecule type" value="Genomic_DNA"/>
</dbReference>
<feature type="repeat" description="ANK" evidence="2">
    <location>
        <begin position="1733"/>
        <end position="1765"/>
    </location>
</feature>
<dbReference type="Gene3D" id="2.20.70.10">
    <property type="match status" value="2"/>
</dbReference>
<feature type="region of interest" description="Disordered" evidence="3">
    <location>
        <begin position="1"/>
        <end position="181"/>
    </location>
</feature>
<dbReference type="Pfam" id="PF12796">
    <property type="entry name" value="Ank_2"/>
    <property type="match status" value="1"/>
</dbReference>
<evidence type="ECO:0000256" key="3">
    <source>
        <dbReference type="SAM" id="MobiDB-lite"/>
    </source>
</evidence>
<name>A0ABR1FTY7_AURAN</name>
<evidence type="ECO:0000256" key="2">
    <source>
        <dbReference type="PROSITE-ProRule" id="PRU00023"/>
    </source>
</evidence>
<dbReference type="Gene3D" id="1.25.40.20">
    <property type="entry name" value="Ankyrin repeat-containing domain"/>
    <property type="match status" value="1"/>
</dbReference>
<feature type="compositionally biased region" description="Low complexity" evidence="3">
    <location>
        <begin position="152"/>
        <end position="176"/>
    </location>
</feature>
<proteinExistence type="predicted"/>
<evidence type="ECO:0000313" key="6">
    <source>
        <dbReference type="Proteomes" id="UP001363151"/>
    </source>
</evidence>